<proteinExistence type="predicted"/>
<evidence type="ECO:0000313" key="1">
    <source>
        <dbReference type="EMBL" id="GES38097.1"/>
    </source>
</evidence>
<accession>A0ABQ0YNL2</accession>
<dbReference type="InterPro" id="IPR023214">
    <property type="entry name" value="HAD_sf"/>
</dbReference>
<comment type="caution">
    <text evidence="1">The sequence shown here is derived from an EMBL/GenBank/DDBJ whole genome shotgun (WGS) entry which is preliminary data.</text>
</comment>
<name>A0ABQ0YNL2_9NOCA</name>
<gene>
    <name evidence="1" type="ORF">RAJCM14343_3357</name>
</gene>
<evidence type="ECO:0000313" key="2">
    <source>
        <dbReference type="Proteomes" id="UP000325466"/>
    </source>
</evidence>
<dbReference type="Gene3D" id="3.40.50.1000">
    <property type="entry name" value="HAD superfamily/HAD-like"/>
    <property type="match status" value="1"/>
</dbReference>
<sequence length="293" mass="31698">MTTALVATDLDRTMIYSRAAMGESPVVDGDLVCVEHYDGAPLSYLTVTSAQRLRDLAAAAVVVPTTTRTPEQFRRIALPGAPWRYAIASNGGVILADGVPDTGWRQAVDAGVRAEGAGLDEVTAELRRRVSDDWVHKFRIADELFCYLVIDVAAQPVGFLDEWDHWCRGRGWSASQQGRKLYTMPSAVCKSKAVAEVRRRLVADGTLAPDAAVLAAGDGALDAEMLVAADAAIRPRHGELEALDWRHPTVTVTRETGIRAGEEILAWFARYARIGAGSYSGSDAPCSPRQSFQ</sequence>
<protein>
    <recommendedName>
        <fullName evidence="3">HAD family hydrolase</fullName>
    </recommendedName>
</protein>
<dbReference type="SUPFAM" id="SSF56784">
    <property type="entry name" value="HAD-like"/>
    <property type="match status" value="1"/>
</dbReference>
<dbReference type="PIRSF" id="PIRSF030802">
    <property type="entry name" value="UCP030802"/>
    <property type="match status" value="1"/>
</dbReference>
<reference evidence="1 2" key="1">
    <citation type="journal article" date="2018" name="Biodegradation">
        <title>1,4-Dioxane degradation characteristics of Rhodococcus aetherivorans JCM 14343.</title>
        <authorList>
            <person name="Inoue D."/>
            <person name="Tsunoda T."/>
            <person name="Yamamoto N."/>
            <person name="Ike M."/>
            <person name="Sei K."/>
        </authorList>
    </citation>
    <scope>NUCLEOTIDE SEQUENCE [LARGE SCALE GENOMIC DNA]</scope>
    <source>
        <strain evidence="1 2">JCM 14343</strain>
    </source>
</reference>
<dbReference type="Proteomes" id="UP000325466">
    <property type="component" value="Unassembled WGS sequence"/>
</dbReference>
<evidence type="ECO:0008006" key="3">
    <source>
        <dbReference type="Google" id="ProtNLM"/>
    </source>
</evidence>
<dbReference type="InterPro" id="IPR036412">
    <property type="entry name" value="HAD-like_sf"/>
</dbReference>
<dbReference type="EMBL" id="BLAH01000091">
    <property type="protein sequence ID" value="GES38097.1"/>
    <property type="molecule type" value="Genomic_DNA"/>
</dbReference>
<organism evidence="1 2">
    <name type="scientific">Rhodococcus aetherivorans</name>
    <dbReference type="NCBI Taxonomy" id="191292"/>
    <lineage>
        <taxon>Bacteria</taxon>
        <taxon>Bacillati</taxon>
        <taxon>Actinomycetota</taxon>
        <taxon>Actinomycetes</taxon>
        <taxon>Mycobacteriales</taxon>
        <taxon>Nocardiaceae</taxon>
        <taxon>Rhodococcus</taxon>
    </lineage>
</organism>
<dbReference type="InterPro" id="IPR024197">
    <property type="entry name" value="TPP-like"/>
</dbReference>
<keyword evidence="2" id="KW-1185">Reference proteome</keyword>